<name>A0ACC1LXX2_9FUNG</name>
<proteinExistence type="predicted"/>
<keyword evidence="2" id="KW-1185">Reference proteome</keyword>
<protein>
    <submittedName>
        <fullName evidence="1">Uncharacterized protein</fullName>
    </submittedName>
</protein>
<organism evidence="1 2">
    <name type="scientific">Coemansia aciculifera</name>
    <dbReference type="NCBI Taxonomy" id="417176"/>
    <lineage>
        <taxon>Eukaryota</taxon>
        <taxon>Fungi</taxon>
        <taxon>Fungi incertae sedis</taxon>
        <taxon>Zoopagomycota</taxon>
        <taxon>Kickxellomycotina</taxon>
        <taxon>Kickxellomycetes</taxon>
        <taxon>Kickxellales</taxon>
        <taxon>Kickxellaceae</taxon>
        <taxon>Coemansia</taxon>
    </lineage>
</organism>
<dbReference type="EMBL" id="JANBVB010001805">
    <property type="protein sequence ID" value="KAJ2889500.1"/>
    <property type="molecule type" value="Genomic_DNA"/>
</dbReference>
<accession>A0ACC1LXX2</accession>
<dbReference type="Proteomes" id="UP001139981">
    <property type="component" value="Unassembled WGS sequence"/>
</dbReference>
<feature type="non-terminal residue" evidence="1">
    <location>
        <position position="1"/>
    </location>
</feature>
<sequence length="454" mass="47117">LPSSEGATIDIDSVIQRVGERNRRKLVAQNNRRSMYIFGAQTKSPGGPEILREDVEDNMRVLSEAEIEELLAKMDMYNRELLSEQQKWQLAFGSESASRSATSLQSIDRIIEHANDELLRREQVAIDDANAAKGKQAAGILHNVISAAKSTFGKAGSGNSATSIAADEPLEAAAGIAEEAPLSTIDHAEPELVADMVVTASDTPRSPPLTAAAAVVSAGADTPQSNAAKGNVAATIATECDIDTTPLLSPAKPPRTFAQDTSEAADTNSSSSSAHPIAGVEERASPESPTPPVLPAPPSMPSNAVIEKAVSTEVAPLPTESPIGDSASSGLDVHDVPKTKTIESSSMPTAPLTAPAAIPQTSDLSPTEPKLPSMPRSQTSVPADDPLAEVRARLKKKQSSSALPVASSSSVAAARAAILGTMEAKADTPAVPGRAAPKTPVKSVRNLVAMFEKS</sequence>
<evidence type="ECO:0000313" key="2">
    <source>
        <dbReference type="Proteomes" id="UP001139981"/>
    </source>
</evidence>
<comment type="caution">
    <text evidence="1">The sequence shown here is derived from an EMBL/GenBank/DDBJ whole genome shotgun (WGS) entry which is preliminary data.</text>
</comment>
<reference evidence="1" key="1">
    <citation type="submission" date="2022-07" db="EMBL/GenBank/DDBJ databases">
        <title>Phylogenomic reconstructions and comparative analyses of Kickxellomycotina fungi.</title>
        <authorList>
            <person name="Reynolds N.K."/>
            <person name="Stajich J.E."/>
            <person name="Barry K."/>
            <person name="Grigoriev I.V."/>
            <person name="Crous P."/>
            <person name="Smith M.E."/>
        </authorList>
    </citation>
    <scope>NUCLEOTIDE SEQUENCE</scope>
    <source>
        <strain evidence="1">CBS 190363</strain>
    </source>
</reference>
<evidence type="ECO:0000313" key="1">
    <source>
        <dbReference type="EMBL" id="KAJ2889500.1"/>
    </source>
</evidence>
<gene>
    <name evidence="1" type="ORF">IWW38_004670</name>
</gene>